<keyword evidence="3" id="KW-0156">Chromatin regulator</keyword>
<comment type="caution">
    <text evidence="11">The sequence shown here is derived from an EMBL/GenBank/DDBJ whole genome shotgun (WGS) entry which is preliminary data.</text>
</comment>
<dbReference type="GO" id="GO:0003682">
    <property type="term" value="F:chromatin binding"/>
    <property type="evidence" value="ECO:0007669"/>
    <property type="project" value="TreeGrafter"/>
</dbReference>
<dbReference type="SMART" id="SM00297">
    <property type="entry name" value="BROMO"/>
    <property type="match status" value="2"/>
</dbReference>
<organism evidence="11 12">
    <name type="scientific">Sparassis crispa</name>
    <dbReference type="NCBI Taxonomy" id="139825"/>
    <lineage>
        <taxon>Eukaryota</taxon>
        <taxon>Fungi</taxon>
        <taxon>Dikarya</taxon>
        <taxon>Basidiomycota</taxon>
        <taxon>Agaricomycotina</taxon>
        <taxon>Agaricomycetes</taxon>
        <taxon>Polyporales</taxon>
        <taxon>Sparassidaceae</taxon>
        <taxon>Sparassis</taxon>
    </lineage>
</organism>
<dbReference type="STRING" id="139825.A0A401G5X5"/>
<dbReference type="OrthoDB" id="6017at2759"/>
<evidence type="ECO:0000313" key="12">
    <source>
        <dbReference type="Proteomes" id="UP000287166"/>
    </source>
</evidence>
<feature type="compositionally biased region" description="Acidic residues" evidence="9">
    <location>
        <begin position="558"/>
        <end position="568"/>
    </location>
</feature>
<feature type="domain" description="Bromo" evidence="10">
    <location>
        <begin position="221"/>
        <end position="291"/>
    </location>
</feature>
<protein>
    <submittedName>
        <fullName evidence="11">Protein polybromo-1</fullName>
    </submittedName>
</protein>
<dbReference type="SUPFAM" id="SSF47370">
    <property type="entry name" value="Bromodomain"/>
    <property type="match status" value="2"/>
</dbReference>
<feature type="compositionally biased region" description="Low complexity" evidence="9">
    <location>
        <begin position="585"/>
        <end position="595"/>
    </location>
</feature>
<comment type="subcellular location">
    <subcellularLocation>
        <location evidence="1">Nucleus</location>
    </subcellularLocation>
</comment>
<dbReference type="FunCoup" id="A0A401G5X5">
    <property type="interactions" value="160"/>
</dbReference>
<evidence type="ECO:0000256" key="1">
    <source>
        <dbReference type="ARBA" id="ARBA00004123"/>
    </source>
</evidence>
<dbReference type="RefSeq" id="XP_027608478.1">
    <property type="nucleotide sequence ID" value="XM_027752677.1"/>
</dbReference>
<dbReference type="Proteomes" id="UP000287166">
    <property type="component" value="Unassembled WGS sequence"/>
</dbReference>
<feature type="compositionally biased region" description="Basic residues" evidence="9">
    <location>
        <begin position="572"/>
        <end position="582"/>
    </location>
</feature>
<dbReference type="InterPro" id="IPR037382">
    <property type="entry name" value="Rsc/polybromo"/>
</dbReference>
<keyword evidence="2" id="KW-0677">Repeat</keyword>
<dbReference type="GO" id="GO:0006338">
    <property type="term" value="P:chromatin remodeling"/>
    <property type="evidence" value="ECO:0007669"/>
    <property type="project" value="InterPro"/>
</dbReference>
<dbReference type="GeneID" id="38774482"/>
<feature type="compositionally biased region" description="Gly residues" evidence="9">
    <location>
        <begin position="180"/>
        <end position="189"/>
    </location>
</feature>
<name>A0A401G5X5_9APHY</name>
<accession>A0A401G5X5</accession>
<feature type="region of interest" description="Disordered" evidence="9">
    <location>
        <begin position="168"/>
        <end position="202"/>
    </location>
</feature>
<evidence type="ECO:0000313" key="11">
    <source>
        <dbReference type="EMBL" id="GBE77565.1"/>
    </source>
</evidence>
<keyword evidence="5 8" id="KW-0103">Bromodomain</keyword>
<dbReference type="PANTHER" id="PTHR16062">
    <property type="entry name" value="SWI/SNF-RELATED"/>
    <property type="match status" value="1"/>
</dbReference>
<dbReference type="GO" id="GO:0006368">
    <property type="term" value="P:transcription elongation by RNA polymerase II"/>
    <property type="evidence" value="ECO:0007669"/>
    <property type="project" value="TreeGrafter"/>
</dbReference>
<dbReference type="AlphaFoldDB" id="A0A401G5X5"/>
<keyword evidence="4" id="KW-0805">Transcription regulation</keyword>
<dbReference type="InterPro" id="IPR036427">
    <property type="entry name" value="Bromodomain-like_sf"/>
</dbReference>
<keyword evidence="12" id="KW-1185">Reference proteome</keyword>
<evidence type="ECO:0000256" key="6">
    <source>
        <dbReference type="ARBA" id="ARBA00023163"/>
    </source>
</evidence>
<sequence length="663" mass="72350">MSKREASHLAAAGVDIDAPRAKRRKEATAPGEEHTTSADKTANGKSDATAAGAVKEDPEAVKEKGTRLWQVVKDAVNKEGRTLSVDFLRLPSKRQYPDYYLQIKRPIALDDIKSQLDAGAYTSLEDIKQDFETCFRNAKRYNIRESQIWKDAKHLHKLATKEYAKMTGTTEDAAEDGEDGPGSGGGGGGFEDEGGKKKKVPNMNRLLKTRLQKLVEKTDDDGRVLSVEFLELPNRKQWPIYYKMIKRPQCIEAIFKHLKRKEYHTATDFANDVELVFSNALEFNQEHTPIWEDAVVLRNTFRQLMSDLPAPFLIPAYAPGAEVHPKIRLKMPAASSSTSVPTAQTATAPTPIAASSSTGVLRLHPHHAPPTKGLAEAAGSPTIPPKVSTPLASAASPPNQPMSSAPAHAPLHVKPKVPAPSLGAGTLQPATFSQPSPYPSAYSTHYPNATYHQPSAPSLSAVASTSSVPSTTAVTPALAATSQPVAPSIPQNNRQLKCVCLTTKPLGRRFDLDYAEGVKTWAVRLGFRETAVYVSGVRLLPRGEEEEESSDDERKDVEMEEEEEEEEEPKVKRGRGRPRKKAPKTDTTPPKVADTAKSKAKGKAPAKPARPHEECEVRLGGLPVSEIAEQKDEWDVDLTVGSNVLEVGVKGGMVWKVYLERVI</sequence>
<evidence type="ECO:0000256" key="2">
    <source>
        <dbReference type="ARBA" id="ARBA00022737"/>
    </source>
</evidence>
<evidence type="ECO:0000256" key="7">
    <source>
        <dbReference type="ARBA" id="ARBA00023242"/>
    </source>
</evidence>
<reference evidence="11 12" key="1">
    <citation type="journal article" date="2018" name="Sci. Rep.">
        <title>Genome sequence of the cauliflower mushroom Sparassis crispa (Hanabiratake) and its association with beneficial usage.</title>
        <authorList>
            <person name="Kiyama R."/>
            <person name="Furutani Y."/>
            <person name="Kawaguchi K."/>
            <person name="Nakanishi T."/>
        </authorList>
    </citation>
    <scope>NUCLEOTIDE SEQUENCE [LARGE SCALE GENOMIC DNA]</scope>
</reference>
<evidence type="ECO:0000256" key="8">
    <source>
        <dbReference type="PROSITE-ProRule" id="PRU00035"/>
    </source>
</evidence>
<feature type="compositionally biased region" description="Polar residues" evidence="9">
    <location>
        <begin position="428"/>
        <end position="438"/>
    </location>
</feature>
<dbReference type="InParanoid" id="A0A401G5X5"/>
<evidence type="ECO:0000256" key="9">
    <source>
        <dbReference type="SAM" id="MobiDB-lite"/>
    </source>
</evidence>
<evidence type="ECO:0000256" key="3">
    <source>
        <dbReference type="ARBA" id="ARBA00022853"/>
    </source>
</evidence>
<dbReference type="PRINTS" id="PR00503">
    <property type="entry name" value="BROMODOMAIN"/>
</dbReference>
<dbReference type="CDD" id="cd04369">
    <property type="entry name" value="Bromodomain"/>
    <property type="match status" value="1"/>
</dbReference>
<gene>
    <name evidence="11" type="ORF">SCP_0104430</name>
</gene>
<feature type="region of interest" description="Disordered" evidence="9">
    <location>
        <begin position="1"/>
        <end position="61"/>
    </location>
</feature>
<dbReference type="Pfam" id="PF00439">
    <property type="entry name" value="Bromodomain"/>
    <property type="match status" value="2"/>
</dbReference>
<proteinExistence type="predicted"/>
<keyword evidence="6" id="KW-0804">Transcription</keyword>
<dbReference type="Gene3D" id="1.20.920.10">
    <property type="entry name" value="Bromodomain-like"/>
    <property type="match status" value="2"/>
</dbReference>
<dbReference type="EMBL" id="BFAD01000001">
    <property type="protein sequence ID" value="GBE77565.1"/>
    <property type="molecule type" value="Genomic_DNA"/>
</dbReference>
<keyword evidence="7" id="KW-0539">Nucleus</keyword>
<dbReference type="InterPro" id="IPR001487">
    <property type="entry name" value="Bromodomain"/>
</dbReference>
<feature type="region of interest" description="Disordered" evidence="9">
    <location>
        <begin position="543"/>
        <end position="614"/>
    </location>
</feature>
<evidence type="ECO:0000259" key="10">
    <source>
        <dbReference type="PROSITE" id="PS50014"/>
    </source>
</evidence>
<evidence type="ECO:0000256" key="5">
    <source>
        <dbReference type="ARBA" id="ARBA00023117"/>
    </source>
</evidence>
<feature type="domain" description="Bromo" evidence="10">
    <location>
        <begin position="79"/>
        <end position="149"/>
    </location>
</feature>
<dbReference type="PROSITE" id="PS50014">
    <property type="entry name" value="BROMODOMAIN_2"/>
    <property type="match status" value="2"/>
</dbReference>
<dbReference type="PANTHER" id="PTHR16062:SF19">
    <property type="entry name" value="PROTEIN POLYBROMO-1"/>
    <property type="match status" value="1"/>
</dbReference>
<evidence type="ECO:0000256" key="4">
    <source>
        <dbReference type="ARBA" id="ARBA00023015"/>
    </source>
</evidence>
<feature type="region of interest" description="Disordered" evidence="9">
    <location>
        <begin position="362"/>
        <end position="438"/>
    </location>
</feature>
<dbReference type="GO" id="GO:0016586">
    <property type="term" value="C:RSC-type complex"/>
    <property type="evidence" value="ECO:0007669"/>
    <property type="project" value="InterPro"/>
</dbReference>